<sequence length="46" mass="5583">MPQKINGKKHNVLLYSSRYDGGNYYRSKKLAKQMKNYKFKKVDYHL</sequence>
<dbReference type="RefSeq" id="WP_227028470.1">
    <property type="nucleotide sequence ID" value="NZ_CP019581.1"/>
</dbReference>
<name>A0A3Q8SNP5_LACHE</name>
<protein>
    <submittedName>
        <fullName evidence="1">Uncharacterized protein</fullName>
    </submittedName>
</protein>
<dbReference type="AlphaFoldDB" id="A0A3Q8SNP5"/>
<dbReference type="EMBL" id="CP019581">
    <property type="protein sequence ID" value="AZK90485.1"/>
    <property type="molecule type" value="Genomic_DNA"/>
</dbReference>
<accession>A0A3Q8SNP5</accession>
<organism evidence="1 2">
    <name type="scientific">Lactobacillus helveticus</name>
    <name type="common">Lactobacillus suntoryeus</name>
    <dbReference type="NCBI Taxonomy" id="1587"/>
    <lineage>
        <taxon>Bacteria</taxon>
        <taxon>Bacillati</taxon>
        <taxon>Bacillota</taxon>
        <taxon>Bacilli</taxon>
        <taxon>Lactobacillales</taxon>
        <taxon>Lactobacillaceae</taxon>
        <taxon>Lactobacillus</taxon>
    </lineage>
</organism>
<gene>
    <name evidence="1" type="ORF">LH5_00224</name>
</gene>
<reference evidence="1 2" key="1">
    <citation type="submission" date="2017-02" db="EMBL/GenBank/DDBJ databases">
        <title>Complete genome sequence of Lactobacillus helveticus.</title>
        <authorList>
            <person name="Kim J.F."/>
            <person name="Chung Y."/>
            <person name="Kwak M."/>
        </authorList>
    </citation>
    <scope>NUCLEOTIDE SEQUENCE [LARGE SCALE GENOMIC DNA]</scope>
    <source>
        <strain evidence="1 2">LH5</strain>
    </source>
</reference>
<proteinExistence type="predicted"/>
<dbReference type="Proteomes" id="UP000267945">
    <property type="component" value="Chromosome"/>
</dbReference>
<evidence type="ECO:0000313" key="2">
    <source>
        <dbReference type="Proteomes" id="UP000267945"/>
    </source>
</evidence>
<dbReference type="GeneID" id="99756404"/>
<evidence type="ECO:0000313" key="1">
    <source>
        <dbReference type="EMBL" id="AZK90485.1"/>
    </source>
</evidence>